<keyword evidence="8" id="KW-0653">Protein transport</keyword>
<sequence>MSLFGSSPENSTPNSAQRSKASLFADDPVSSSGLGTTGAATSSLFADDNDTSSPWTTNTNKRASRTELVKTLLPDTDVPESYIDAYDRVLNAGDRVGAGIGLTSVREVLAGSGLSASEQARILNLVVSGEFDSGSSNIGVGRGEFSVLLALVGLAQEGEELTFDAVDDRRKNLPEPKSTYLNGLRPSQDSDGTQDQPEQERPTTPPQPSNPLQEPSSIQSRRSNRESLGAFEADPWAAPELHRDHGHSRIDNEQSILNGFGNNQSTPNSWSDARAFEEAYRQTISNGDRPNGLSIAPAPAPSSSESGWGGSLPRDTGFGGFGPPPTSNPGEISNRRRSLGAGRITTSPVEETITVTLLPEKEGLFMFQHRNYEVKSARRGSTVVRRYSDFVWLLDCLQKRYPFRQLPLLPPKRISVNGTHLAADSNSFLEKRRRGLIRFTNALVRHPVLSQEQLVVMFLTVPTELSVWRKQATVSVQDEFTGRVLPPDLEDSLPPTLTETLDTARNGIKRSAEIYINLCMLLERLAKRNEGLAADNLRFSLTLQSLTEATKDTYILDSSDVPLLNDGIRSTAKHLSNSQTLLEDEARAWEDGVLEDLKQQRDCLVSMRELFDRRDRYARNNIPQLERKIEVNERKLQDLRSRPTGTVKPGEIERVEESIFKDKESIVQQHARGVFIRQCLREELEHFQRSQYHISRLHQDWSQERVKYSELQADNWRSLSDQVDGMPDGV</sequence>
<dbReference type="STRING" id="573508.A0A1E3BEV9"/>
<evidence type="ECO:0000313" key="13">
    <source>
        <dbReference type="EMBL" id="ODM19428.1"/>
    </source>
</evidence>
<reference evidence="13 14" key="1">
    <citation type="journal article" date="2016" name="BMC Genomics">
        <title>Comparative genomic and transcriptomic analyses of the Fuzhuan brick tea-fermentation fungus Aspergillus cristatus.</title>
        <authorList>
            <person name="Ge Y."/>
            <person name="Wang Y."/>
            <person name="Liu Y."/>
            <person name="Tan Y."/>
            <person name="Ren X."/>
            <person name="Zhang X."/>
            <person name="Hyde K.D."/>
            <person name="Liu Y."/>
            <person name="Liu Z."/>
        </authorList>
    </citation>
    <scope>NUCLEOTIDE SEQUENCE [LARGE SCALE GENOMIC DNA]</scope>
    <source>
        <strain evidence="13 14">GZAAS20.1005</strain>
    </source>
</reference>
<protein>
    <recommendedName>
        <fullName evidence="5">Sorting nexin MVP1</fullName>
    </recommendedName>
    <alternativeName>
        <fullName evidence="10">Sorting nexin mvp1</fullName>
    </alternativeName>
</protein>
<comment type="similarity">
    <text evidence="4">Belongs to the sorting nexin family.</text>
</comment>
<dbReference type="InterPro" id="IPR035704">
    <property type="entry name" value="SNX8/Mvp1_PX"/>
</dbReference>
<comment type="subcellular location">
    <subcellularLocation>
        <location evidence="3">Cytoplasm</location>
    </subcellularLocation>
    <subcellularLocation>
        <location evidence="2">Membrane</location>
        <topology evidence="2">Peripheral membrane protein</topology>
        <orientation evidence="2">Cytoplasmic side</orientation>
    </subcellularLocation>
</comment>
<dbReference type="VEuPathDB" id="FungiDB:SI65_04412"/>
<feature type="compositionally biased region" description="Polar residues" evidence="11">
    <location>
        <begin position="210"/>
        <end position="221"/>
    </location>
</feature>
<dbReference type="GO" id="GO:0016020">
    <property type="term" value="C:membrane"/>
    <property type="evidence" value="ECO:0007669"/>
    <property type="project" value="UniProtKB-SubCell"/>
</dbReference>
<dbReference type="SMART" id="SM00312">
    <property type="entry name" value="PX"/>
    <property type="match status" value="1"/>
</dbReference>
<name>A0A1E3BEV9_ASPCR</name>
<dbReference type="GO" id="GO:0032266">
    <property type="term" value="F:phosphatidylinositol-3-phosphate binding"/>
    <property type="evidence" value="ECO:0007669"/>
    <property type="project" value="TreeGrafter"/>
</dbReference>
<dbReference type="CDD" id="cd06866">
    <property type="entry name" value="PX_SNX8_Mvp1p_like"/>
    <property type="match status" value="1"/>
</dbReference>
<dbReference type="GO" id="GO:0005829">
    <property type="term" value="C:cytosol"/>
    <property type="evidence" value="ECO:0007669"/>
    <property type="project" value="GOC"/>
</dbReference>
<dbReference type="InterPro" id="IPR027267">
    <property type="entry name" value="AH/BAR_dom_sf"/>
</dbReference>
<organism evidence="13 14">
    <name type="scientific">Aspergillus cristatus</name>
    <name type="common">Chinese Fuzhuan brick tea-fermentation fungus</name>
    <name type="synonym">Eurotium cristatum</name>
    <dbReference type="NCBI Taxonomy" id="573508"/>
    <lineage>
        <taxon>Eukaryota</taxon>
        <taxon>Fungi</taxon>
        <taxon>Dikarya</taxon>
        <taxon>Ascomycota</taxon>
        <taxon>Pezizomycotina</taxon>
        <taxon>Eurotiomycetes</taxon>
        <taxon>Eurotiomycetidae</taxon>
        <taxon>Eurotiales</taxon>
        <taxon>Aspergillaceae</taxon>
        <taxon>Aspergillus</taxon>
        <taxon>Aspergillus subgen. Aspergillus</taxon>
    </lineage>
</organism>
<dbReference type="GO" id="GO:0042147">
    <property type="term" value="P:retrograde transport, endosome to Golgi"/>
    <property type="evidence" value="ECO:0007669"/>
    <property type="project" value="InterPro"/>
</dbReference>
<dbReference type="InterPro" id="IPR036871">
    <property type="entry name" value="PX_dom_sf"/>
</dbReference>
<comment type="function">
    <text evidence="1">Required for vacuolar protein sorting.</text>
</comment>
<dbReference type="GO" id="GO:0005768">
    <property type="term" value="C:endosome"/>
    <property type="evidence" value="ECO:0007669"/>
    <property type="project" value="TreeGrafter"/>
</dbReference>
<gene>
    <name evidence="13" type="ORF">SI65_04412</name>
</gene>
<evidence type="ECO:0000256" key="7">
    <source>
        <dbReference type="ARBA" id="ARBA00022490"/>
    </source>
</evidence>
<evidence type="ECO:0000256" key="8">
    <source>
        <dbReference type="ARBA" id="ARBA00022927"/>
    </source>
</evidence>
<dbReference type="SUPFAM" id="SSF64268">
    <property type="entry name" value="PX domain"/>
    <property type="match status" value="1"/>
</dbReference>
<dbReference type="Gene3D" id="1.20.1270.60">
    <property type="entry name" value="Arfaptin homology (AH) domain/BAR domain"/>
    <property type="match status" value="1"/>
</dbReference>
<dbReference type="PROSITE" id="PS50195">
    <property type="entry name" value="PX"/>
    <property type="match status" value="1"/>
</dbReference>
<dbReference type="InterPro" id="IPR028662">
    <property type="entry name" value="SNX8/Mvp1"/>
</dbReference>
<feature type="region of interest" description="Disordered" evidence="11">
    <location>
        <begin position="166"/>
        <end position="228"/>
    </location>
</feature>
<evidence type="ECO:0000256" key="9">
    <source>
        <dbReference type="ARBA" id="ARBA00023136"/>
    </source>
</evidence>
<keyword evidence="14" id="KW-1185">Reference proteome</keyword>
<dbReference type="FunFam" id="3.30.1520.10:FF:000037">
    <property type="entry name" value="Sorting nexin mvp-1"/>
    <property type="match status" value="1"/>
</dbReference>
<dbReference type="CDD" id="cd07597">
    <property type="entry name" value="BAR_SNX8"/>
    <property type="match status" value="1"/>
</dbReference>
<feature type="compositionally biased region" description="Polar residues" evidence="11">
    <location>
        <begin position="179"/>
        <end position="191"/>
    </location>
</feature>
<evidence type="ECO:0000256" key="3">
    <source>
        <dbReference type="ARBA" id="ARBA00004496"/>
    </source>
</evidence>
<dbReference type="InterPro" id="IPR001683">
    <property type="entry name" value="PX_dom"/>
</dbReference>
<evidence type="ECO:0000259" key="12">
    <source>
        <dbReference type="PROSITE" id="PS50195"/>
    </source>
</evidence>
<evidence type="ECO:0000256" key="1">
    <source>
        <dbReference type="ARBA" id="ARBA00002474"/>
    </source>
</evidence>
<evidence type="ECO:0000256" key="5">
    <source>
        <dbReference type="ARBA" id="ARBA00014268"/>
    </source>
</evidence>
<keyword evidence="7" id="KW-0963">Cytoplasm</keyword>
<dbReference type="AlphaFoldDB" id="A0A1E3BEV9"/>
<dbReference type="GO" id="GO:0006623">
    <property type="term" value="P:protein targeting to vacuole"/>
    <property type="evidence" value="ECO:0007669"/>
    <property type="project" value="TreeGrafter"/>
</dbReference>
<dbReference type="Gene3D" id="3.30.1520.10">
    <property type="entry name" value="Phox-like domain"/>
    <property type="match status" value="1"/>
</dbReference>
<evidence type="ECO:0000256" key="6">
    <source>
        <dbReference type="ARBA" id="ARBA00022448"/>
    </source>
</evidence>
<dbReference type="Pfam" id="PF19566">
    <property type="entry name" value="Snx8_BAR_dom"/>
    <property type="match status" value="1"/>
</dbReference>
<feature type="domain" description="PX" evidence="12">
    <location>
        <begin position="350"/>
        <end position="465"/>
    </location>
</feature>
<feature type="compositionally biased region" description="Polar residues" evidence="11">
    <location>
        <begin position="1"/>
        <end position="20"/>
    </location>
</feature>
<dbReference type="PANTHER" id="PTHR47554:SF1">
    <property type="entry name" value="SORTING NEXIN MVP1"/>
    <property type="match status" value="1"/>
</dbReference>
<feature type="compositionally biased region" description="Polar residues" evidence="11">
    <location>
        <begin position="29"/>
        <end position="44"/>
    </location>
</feature>
<keyword evidence="6" id="KW-0813">Transport</keyword>
<evidence type="ECO:0000256" key="11">
    <source>
        <dbReference type="SAM" id="MobiDB-lite"/>
    </source>
</evidence>
<evidence type="ECO:0000256" key="10">
    <source>
        <dbReference type="ARBA" id="ARBA00072009"/>
    </source>
</evidence>
<evidence type="ECO:0000313" key="14">
    <source>
        <dbReference type="Proteomes" id="UP000094569"/>
    </source>
</evidence>
<keyword evidence="9" id="KW-0472">Membrane</keyword>
<dbReference type="OrthoDB" id="10064318at2759"/>
<evidence type="ECO:0000256" key="2">
    <source>
        <dbReference type="ARBA" id="ARBA00004287"/>
    </source>
</evidence>
<proteinExistence type="inferred from homology"/>
<feature type="compositionally biased region" description="Low complexity" evidence="11">
    <location>
        <begin position="294"/>
        <end position="306"/>
    </location>
</feature>
<feature type="compositionally biased region" description="Polar residues" evidence="11">
    <location>
        <begin position="51"/>
        <end position="60"/>
    </location>
</feature>
<dbReference type="PANTHER" id="PTHR47554">
    <property type="entry name" value="SORTING NEXIN MVP1"/>
    <property type="match status" value="1"/>
</dbReference>
<feature type="region of interest" description="Disordered" evidence="11">
    <location>
        <begin position="284"/>
        <end position="311"/>
    </location>
</feature>
<dbReference type="Pfam" id="PF00787">
    <property type="entry name" value="PX"/>
    <property type="match status" value="1"/>
</dbReference>
<dbReference type="EMBL" id="JXNT01000004">
    <property type="protein sequence ID" value="ODM19428.1"/>
    <property type="molecule type" value="Genomic_DNA"/>
</dbReference>
<accession>A0A1E3BEV9</accession>
<dbReference type="InterPro" id="IPR045734">
    <property type="entry name" value="Snx8_BAR_dom"/>
</dbReference>
<evidence type="ECO:0000256" key="4">
    <source>
        <dbReference type="ARBA" id="ARBA00010883"/>
    </source>
</evidence>
<feature type="region of interest" description="Disordered" evidence="11">
    <location>
        <begin position="1"/>
        <end position="60"/>
    </location>
</feature>
<comment type="caution">
    <text evidence="13">The sequence shown here is derived from an EMBL/GenBank/DDBJ whole genome shotgun (WGS) entry which is preliminary data.</text>
</comment>
<dbReference type="FunFam" id="1.20.1270.60:FF:000072">
    <property type="entry name" value="Sorting nexin MVP1"/>
    <property type="match status" value="1"/>
</dbReference>
<dbReference type="Proteomes" id="UP000094569">
    <property type="component" value="Unassembled WGS sequence"/>
</dbReference>